<comment type="similarity">
    <text evidence="1">In the N-terminal section; belongs to the CoaE family.</text>
</comment>
<comment type="similarity">
    <text evidence="2">In the C-terminal section; belongs to the UPF0157 (GrpB) family.</text>
</comment>
<evidence type="ECO:0000256" key="1">
    <source>
        <dbReference type="ARBA" id="ARBA00008826"/>
    </source>
</evidence>
<dbReference type="UniPathway" id="UPA00241">
    <property type="reaction ID" value="UER00356"/>
</dbReference>
<name>A0A4Q7UUB4_PSEST</name>
<evidence type="ECO:0000313" key="8">
    <source>
        <dbReference type="Proteomes" id="UP000291591"/>
    </source>
</evidence>
<keyword evidence="5 7" id="KW-0418">Kinase</keyword>
<dbReference type="InterPro" id="IPR027417">
    <property type="entry name" value="P-loop_NTPase"/>
</dbReference>
<keyword evidence="3 5" id="KW-0547">Nucleotide-binding</keyword>
<evidence type="ECO:0000256" key="2">
    <source>
        <dbReference type="ARBA" id="ARBA00011058"/>
    </source>
</evidence>
<evidence type="ECO:0000313" key="7">
    <source>
        <dbReference type="EMBL" id="RZT85452.1"/>
    </source>
</evidence>
<evidence type="ECO:0000256" key="4">
    <source>
        <dbReference type="ARBA" id="ARBA00022840"/>
    </source>
</evidence>
<evidence type="ECO:0000256" key="3">
    <source>
        <dbReference type="ARBA" id="ARBA00022741"/>
    </source>
</evidence>
<keyword evidence="5" id="KW-0963">Cytoplasm</keyword>
<dbReference type="CDD" id="cd02022">
    <property type="entry name" value="DPCK"/>
    <property type="match status" value="1"/>
</dbReference>
<dbReference type="Gene3D" id="3.30.460.10">
    <property type="entry name" value="Beta Polymerase, domain 2"/>
    <property type="match status" value="1"/>
</dbReference>
<dbReference type="GO" id="GO:0005524">
    <property type="term" value="F:ATP binding"/>
    <property type="evidence" value="ECO:0007669"/>
    <property type="project" value="UniProtKB-UniRule"/>
</dbReference>
<accession>A0A4Q7UUB4</accession>
<sequence>MLRVGLTGGIGAGKSTVARRLVERGAVLVDSDVIAREVVAAGSDGLAAIAEAFGPEVVGADGEMDRPAVASIVFGDPAARARLDAIVHPRVRERSDELIAAADRDAIVVQDVPLLVEGGMAAAFPLVVVVGLDAEERVRRLVGARGMAEADARARIGAQADDAQRRAAADVWLDNSGSGADTRRQVDALWDERLVPFEENLRAGRPVRSGPAELVDPDPTWPDQARRLAERVAAAAGERGRGVSHIGSTAVPGLVAKDVIDLQLAVDSLDDADALAGALAAAGFPARPEITADNPKDAEPDPARWGKRYHASADPGRPVHLHLRVHGSPGWTYALRMRDWLRADPGARAEYEALKREAAALFGADPDAARYAAHKEPWFDAADTRARTWASSGAWSAT</sequence>
<keyword evidence="8" id="KW-1185">Reference proteome</keyword>
<dbReference type="EMBL" id="SHKL01000001">
    <property type="protein sequence ID" value="RZT85452.1"/>
    <property type="molecule type" value="Genomic_DNA"/>
</dbReference>
<dbReference type="InterPro" id="IPR043519">
    <property type="entry name" value="NT_sf"/>
</dbReference>
<reference evidence="7 8" key="1">
    <citation type="submission" date="2019-02" db="EMBL/GenBank/DDBJ databases">
        <title>Sequencing the genomes of 1000 actinobacteria strains.</title>
        <authorList>
            <person name="Klenk H.-P."/>
        </authorList>
    </citation>
    <scope>NUCLEOTIDE SEQUENCE [LARGE SCALE GENOMIC DNA]</scope>
    <source>
        <strain evidence="7 8">DSM 45779</strain>
    </source>
</reference>
<comment type="pathway">
    <text evidence="5">Cofactor biosynthesis; coenzyme A biosynthesis; CoA from (R)-pantothenate: step 5/5.</text>
</comment>
<dbReference type="Proteomes" id="UP000291591">
    <property type="component" value="Unassembled WGS sequence"/>
</dbReference>
<dbReference type="GO" id="GO:0015937">
    <property type="term" value="P:coenzyme A biosynthetic process"/>
    <property type="evidence" value="ECO:0007669"/>
    <property type="project" value="UniProtKB-UniRule"/>
</dbReference>
<evidence type="ECO:0000256" key="5">
    <source>
        <dbReference type="HAMAP-Rule" id="MF_00376"/>
    </source>
</evidence>
<dbReference type="RefSeq" id="WP_130289909.1">
    <property type="nucleotide sequence ID" value="NZ_SHKL01000001.1"/>
</dbReference>
<dbReference type="GO" id="GO:0004140">
    <property type="term" value="F:dephospho-CoA kinase activity"/>
    <property type="evidence" value="ECO:0007669"/>
    <property type="project" value="UniProtKB-UniRule"/>
</dbReference>
<feature type="binding site" evidence="5">
    <location>
        <begin position="11"/>
        <end position="16"/>
    </location>
    <ligand>
        <name>ATP</name>
        <dbReference type="ChEBI" id="CHEBI:30616"/>
    </ligand>
</feature>
<dbReference type="Pfam" id="PF01121">
    <property type="entry name" value="CoaE"/>
    <property type="match status" value="1"/>
</dbReference>
<dbReference type="PANTHER" id="PTHR34822">
    <property type="entry name" value="GRPB DOMAIN PROTEIN (AFU_ORTHOLOGUE AFUA_1G01530)"/>
    <property type="match status" value="1"/>
</dbReference>
<dbReference type="Gene3D" id="3.40.50.300">
    <property type="entry name" value="P-loop containing nucleotide triphosphate hydrolases"/>
    <property type="match status" value="1"/>
</dbReference>
<keyword evidence="4 5" id="KW-0067">ATP-binding</keyword>
<dbReference type="EC" id="2.7.1.24" evidence="5 6"/>
<dbReference type="GO" id="GO:0005737">
    <property type="term" value="C:cytoplasm"/>
    <property type="evidence" value="ECO:0007669"/>
    <property type="project" value="UniProtKB-SubCell"/>
</dbReference>
<dbReference type="InterPro" id="IPR001977">
    <property type="entry name" value="Depp_CoAkinase"/>
</dbReference>
<proteinExistence type="inferred from homology"/>
<keyword evidence="5" id="KW-0173">Coenzyme A biosynthesis</keyword>
<comment type="function">
    <text evidence="5">Catalyzes the phosphorylation of the 3'-hydroxyl group of dephosphocoenzyme A to form coenzyme A.</text>
</comment>
<comment type="similarity">
    <text evidence="5">Belongs to the CoaE family.</text>
</comment>
<dbReference type="PROSITE" id="PS51219">
    <property type="entry name" value="DPCK"/>
    <property type="match status" value="1"/>
</dbReference>
<dbReference type="OrthoDB" id="9812943at2"/>
<dbReference type="PANTHER" id="PTHR34822:SF1">
    <property type="entry name" value="GRPB FAMILY PROTEIN"/>
    <property type="match status" value="1"/>
</dbReference>
<comment type="catalytic activity">
    <reaction evidence="5">
        <text>3'-dephospho-CoA + ATP = ADP + CoA + H(+)</text>
        <dbReference type="Rhea" id="RHEA:18245"/>
        <dbReference type="ChEBI" id="CHEBI:15378"/>
        <dbReference type="ChEBI" id="CHEBI:30616"/>
        <dbReference type="ChEBI" id="CHEBI:57287"/>
        <dbReference type="ChEBI" id="CHEBI:57328"/>
        <dbReference type="ChEBI" id="CHEBI:456216"/>
        <dbReference type="EC" id="2.7.1.24"/>
    </reaction>
</comment>
<comment type="caution">
    <text evidence="7">The sequence shown here is derived from an EMBL/GenBank/DDBJ whole genome shotgun (WGS) entry which is preliminary data.</text>
</comment>
<dbReference type="HAMAP" id="MF_00376">
    <property type="entry name" value="Dephospho_CoA_kinase"/>
    <property type="match status" value="1"/>
</dbReference>
<dbReference type="AlphaFoldDB" id="A0A4Q7UUB4"/>
<dbReference type="Pfam" id="PF04229">
    <property type="entry name" value="GrpB"/>
    <property type="match status" value="1"/>
</dbReference>
<dbReference type="NCBIfam" id="TIGR00152">
    <property type="entry name" value="dephospho-CoA kinase"/>
    <property type="match status" value="1"/>
</dbReference>
<dbReference type="InterPro" id="IPR007344">
    <property type="entry name" value="GrpB/CoaE"/>
</dbReference>
<comment type="subcellular location">
    <subcellularLocation>
        <location evidence="5">Cytoplasm</location>
    </subcellularLocation>
</comment>
<dbReference type="SUPFAM" id="SSF81301">
    <property type="entry name" value="Nucleotidyltransferase"/>
    <property type="match status" value="1"/>
</dbReference>
<gene>
    <name evidence="5" type="primary">coaE</name>
    <name evidence="7" type="ORF">EV383_2318</name>
</gene>
<keyword evidence="5" id="KW-0808">Transferase</keyword>
<dbReference type="SUPFAM" id="SSF52540">
    <property type="entry name" value="P-loop containing nucleoside triphosphate hydrolases"/>
    <property type="match status" value="1"/>
</dbReference>
<evidence type="ECO:0000256" key="6">
    <source>
        <dbReference type="NCBIfam" id="TIGR00152"/>
    </source>
</evidence>
<protein>
    <recommendedName>
        <fullName evidence="5 6">Dephospho-CoA kinase</fullName>
        <ecNumber evidence="5 6">2.7.1.24</ecNumber>
    </recommendedName>
    <alternativeName>
        <fullName evidence="5">Dephosphocoenzyme A kinase</fullName>
    </alternativeName>
</protein>
<organism evidence="7 8">
    <name type="scientific">Pseudonocardia sediminis</name>
    <dbReference type="NCBI Taxonomy" id="1397368"/>
    <lineage>
        <taxon>Bacteria</taxon>
        <taxon>Bacillati</taxon>
        <taxon>Actinomycetota</taxon>
        <taxon>Actinomycetes</taxon>
        <taxon>Pseudonocardiales</taxon>
        <taxon>Pseudonocardiaceae</taxon>
        <taxon>Pseudonocardia</taxon>
    </lineage>
</organism>
<dbReference type="NCBIfam" id="NF002879">
    <property type="entry name" value="PRK03333.1"/>
    <property type="match status" value="1"/>
</dbReference>